<dbReference type="PROSITE" id="PS00211">
    <property type="entry name" value="ABC_TRANSPORTER_1"/>
    <property type="match status" value="1"/>
</dbReference>
<dbReference type="SUPFAM" id="SSF52540">
    <property type="entry name" value="P-loop containing nucleoside triphosphate hydrolases"/>
    <property type="match status" value="1"/>
</dbReference>
<reference evidence="6 7" key="1">
    <citation type="submission" date="2016-10" db="EMBL/GenBank/DDBJ databases">
        <authorList>
            <person name="de Groot N.N."/>
        </authorList>
    </citation>
    <scope>NUCLEOTIDE SEQUENCE [LARGE SCALE GENOMIC DNA]</scope>
    <source>
        <strain evidence="6 7">CPCC 202699</strain>
    </source>
</reference>
<accession>A0A1H3AHI8</accession>
<dbReference type="AlphaFoldDB" id="A0A1H3AHI8"/>
<evidence type="ECO:0000313" key="7">
    <source>
        <dbReference type="Proteomes" id="UP000199515"/>
    </source>
</evidence>
<evidence type="ECO:0000256" key="2">
    <source>
        <dbReference type="ARBA" id="ARBA00022448"/>
    </source>
</evidence>
<keyword evidence="2" id="KW-0813">Transport</keyword>
<dbReference type="RefSeq" id="WP_091288754.1">
    <property type="nucleotide sequence ID" value="NZ_FNON01000002.1"/>
</dbReference>
<dbReference type="PROSITE" id="PS50893">
    <property type="entry name" value="ABC_TRANSPORTER_2"/>
    <property type="match status" value="1"/>
</dbReference>
<dbReference type="GO" id="GO:0016887">
    <property type="term" value="F:ATP hydrolysis activity"/>
    <property type="evidence" value="ECO:0007669"/>
    <property type="project" value="InterPro"/>
</dbReference>
<dbReference type="InterPro" id="IPR017871">
    <property type="entry name" value="ABC_transporter-like_CS"/>
</dbReference>
<evidence type="ECO:0000256" key="1">
    <source>
        <dbReference type="ARBA" id="ARBA00005417"/>
    </source>
</evidence>
<keyword evidence="3" id="KW-0547">Nucleotide-binding</keyword>
<dbReference type="InterPro" id="IPR003439">
    <property type="entry name" value="ABC_transporter-like_ATP-bd"/>
</dbReference>
<evidence type="ECO:0000256" key="4">
    <source>
        <dbReference type="ARBA" id="ARBA00022840"/>
    </source>
</evidence>
<evidence type="ECO:0000259" key="5">
    <source>
        <dbReference type="PROSITE" id="PS50893"/>
    </source>
</evidence>
<sequence>MIEAARLTKRYGDVLAVDDLSFTVSPGRVTGFLGPNGAGKSTTMRMILGVDAPSEGHVEIDGRPYRELDHPLRTVGALLDASARHPGRTARDHLRWLAATNDLPVKRVDEVLAMVGLTSVAKKRAGQYSLGMLQRLGIAGALLGDPRVLLFDEPVNGLDPEGIAWIRQLMHALAAEGRTIFVSSHLLPEMAQTAQDLVVIGKGKLIYQGTTEEFIARATDNAVRVRSPHLPELREALTARGANFREEGGALLVSDMDSDAIGELAFRAGATLHELSPARGSLETAFLQLTGEAVEYHATEATR</sequence>
<dbReference type="Proteomes" id="UP000199515">
    <property type="component" value="Unassembled WGS sequence"/>
</dbReference>
<feature type="domain" description="ABC transporter" evidence="5">
    <location>
        <begin position="2"/>
        <end position="227"/>
    </location>
</feature>
<evidence type="ECO:0000256" key="3">
    <source>
        <dbReference type="ARBA" id="ARBA00022741"/>
    </source>
</evidence>
<organism evidence="6 7">
    <name type="scientific">Amycolatopsis xylanica</name>
    <dbReference type="NCBI Taxonomy" id="589385"/>
    <lineage>
        <taxon>Bacteria</taxon>
        <taxon>Bacillati</taxon>
        <taxon>Actinomycetota</taxon>
        <taxon>Actinomycetes</taxon>
        <taxon>Pseudonocardiales</taxon>
        <taxon>Pseudonocardiaceae</taxon>
        <taxon>Amycolatopsis</taxon>
    </lineage>
</organism>
<dbReference type="Pfam" id="PF00005">
    <property type="entry name" value="ABC_tran"/>
    <property type="match status" value="1"/>
</dbReference>
<dbReference type="InterPro" id="IPR003593">
    <property type="entry name" value="AAA+_ATPase"/>
</dbReference>
<comment type="similarity">
    <text evidence="1">Belongs to the ABC transporter superfamily.</text>
</comment>
<dbReference type="PANTHER" id="PTHR43335:SF4">
    <property type="entry name" value="ABC TRANSPORTER, ATP-BINDING PROTEIN"/>
    <property type="match status" value="1"/>
</dbReference>
<dbReference type="Gene3D" id="3.40.50.300">
    <property type="entry name" value="P-loop containing nucleotide triphosphate hydrolases"/>
    <property type="match status" value="1"/>
</dbReference>
<dbReference type="InterPro" id="IPR027417">
    <property type="entry name" value="P-loop_NTPase"/>
</dbReference>
<keyword evidence="7" id="KW-1185">Reference proteome</keyword>
<protein>
    <submittedName>
        <fullName evidence="6">ABC-2 type transport system ATP-binding protein</fullName>
    </submittedName>
</protein>
<dbReference type="EMBL" id="FNON01000002">
    <property type="protein sequence ID" value="SDX29180.1"/>
    <property type="molecule type" value="Genomic_DNA"/>
</dbReference>
<dbReference type="PANTHER" id="PTHR43335">
    <property type="entry name" value="ABC TRANSPORTER, ATP-BINDING PROTEIN"/>
    <property type="match status" value="1"/>
</dbReference>
<proteinExistence type="inferred from homology"/>
<evidence type="ECO:0000313" key="6">
    <source>
        <dbReference type="EMBL" id="SDX29180.1"/>
    </source>
</evidence>
<dbReference type="SMART" id="SM00382">
    <property type="entry name" value="AAA"/>
    <property type="match status" value="1"/>
</dbReference>
<keyword evidence="4 6" id="KW-0067">ATP-binding</keyword>
<name>A0A1H3AHI8_9PSEU</name>
<gene>
    <name evidence="6" type="ORF">SAMN05421504_102930</name>
</gene>
<dbReference type="OrthoDB" id="9804819at2"/>
<dbReference type="STRING" id="589385.SAMN05421504_102930"/>
<dbReference type="GO" id="GO:0005524">
    <property type="term" value="F:ATP binding"/>
    <property type="evidence" value="ECO:0007669"/>
    <property type="project" value="UniProtKB-KW"/>
</dbReference>